<dbReference type="EMBL" id="GBRH01224528">
    <property type="protein sequence ID" value="JAD73367.1"/>
    <property type="molecule type" value="Transcribed_RNA"/>
</dbReference>
<sequence length="18" mass="2083">MEFDQLTSSIAQLCRLDL</sequence>
<proteinExistence type="predicted"/>
<dbReference type="AlphaFoldDB" id="A0A0A9CPD2"/>
<name>A0A0A9CPD2_ARUDO</name>
<reference evidence="1" key="1">
    <citation type="submission" date="2014-09" db="EMBL/GenBank/DDBJ databases">
        <authorList>
            <person name="Magalhaes I.L.F."/>
            <person name="Oliveira U."/>
            <person name="Santos F.R."/>
            <person name="Vidigal T.H.D.A."/>
            <person name="Brescovit A.D."/>
            <person name="Santos A.J."/>
        </authorList>
    </citation>
    <scope>NUCLEOTIDE SEQUENCE</scope>
    <source>
        <tissue evidence="1">Shoot tissue taken approximately 20 cm above the soil surface</tissue>
    </source>
</reference>
<protein>
    <submittedName>
        <fullName evidence="1">Uncharacterized protein</fullName>
    </submittedName>
</protein>
<accession>A0A0A9CPD2</accession>
<reference evidence="1" key="2">
    <citation type="journal article" date="2015" name="Data Brief">
        <title>Shoot transcriptome of the giant reed, Arundo donax.</title>
        <authorList>
            <person name="Barrero R.A."/>
            <person name="Guerrero F.D."/>
            <person name="Moolhuijzen P."/>
            <person name="Goolsby J.A."/>
            <person name="Tidwell J."/>
            <person name="Bellgard S.E."/>
            <person name="Bellgard M.I."/>
        </authorList>
    </citation>
    <scope>NUCLEOTIDE SEQUENCE</scope>
    <source>
        <tissue evidence="1">Shoot tissue taken approximately 20 cm above the soil surface</tissue>
    </source>
</reference>
<organism evidence="1">
    <name type="scientific">Arundo donax</name>
    <name type="common">Giant reed</name>
    <name type="synonym">Donax arundinaceus</name>
    <dbReference type="NCBI Taxonomy" id="35708"/>
    <lineage>
        <taxon>Eukaryota</taxon>
        <taxon>Viridiplantae</taxon>
        <taxon>Streptophyta</taxon>
        <taxon>Embryophyta</taxon>
        <taxon>Tracheophyta</taxon>
        <taxon>Spermatophyta</taxon>
        <taxon>Magnoliopsida</taxon>
        <taxon>Liliopsida</taxon>
        <taxon>Poales</taxon>
        <taxon>Poaceae</taxon>
        <taxon>PACMAD clade</taxon>
        <taxon>Arundinoideae</taxon>
        <taxon>Arundineae</taxon>
        <taxon>Arundo</taxon>
    </lineage>
</organism>
<evidence type="ECO:0000313" key="1">
    <source>
        <dbReference type="EMBL" id="JAD73367.1"/>
    </source>
</evidence>